<sequence>MNKRQKFFKGKLYKSVRGNFFEEETYENTDRKNLKGKSNFSSLINQQDHQELADEGEEIYENE</sequence>
<evidence type="ECO:0000313" key="2">
    <source>
        <dbReference type="EMBL" id="ADH61648.1"/>
    </source>
</evidence>
<dbReference type="EMBL" id="CP002032">
    <property type="protein sequence ID" value="ADH61648.1"/>
    <property type="molecule type" value="Genomic_DNA"/>
</dbReference>
<dbReference type="Proteomes" id="UP000002064">
    <property type="component" value="Chromosome"/>
</dbReference>
<feature type="compositionally biased region" description="Acidic residues" evidence="1">
    <location>
        <begin position="53"/>
        <end position="63"/>
    </location>
</feature>
<reference evidence="2 3" key="1">
    <citation type="submission" date="2010-05" db="EMBL/GenBank/DDBJ databases">
        <title>Complete sequence of Thermoanaerobacter mathranii subsp. mathranii mathranii str. A3.</title>
        <authorList>
            <consortium name="US DOE Joint Genome Institute"/>
            <person name="Lucas S."/>
            <person name="Copeland A."/>
            <person name="Lapidus A."/>
            <person name="Cheng J.-F."/>
            <person name="Bruce D."/>
            <person name="Goodwin L."/>
            <person name="Pitluck S."/>
            <person name="Held B."/>
            <person name="Detter J.C."/>
            <person name="Han C."/>
            <person name="Tapia R."/>
            <person name="Land M."/>
            <person name="Hauser L."/>
            <person name="Kyrpides N."/>
            <person name="Mikhailova N."/>
            <person name="Zhou J."/>
            <person name="Hemme C."/>
            <person name="Woyke T."/>
        </authorList>
    </citation>
    <scope>NUCLEOTIDE SEQUENCE [LARGE SCALE GENOMIC DNA]</scope>
    <source>
        <strain evidence="2 3">A3</strain>
    </source>
</reference>
<gene>
    <name evidence="2" type="ordered locus">Tmath_1961</name>
</gene>
<name>A0ABN3Z3S9_THEM3</name>
<proteinExistence type="predicted"/>
<protein>
    <submittedName>
        <fullName evidence="2">Uncharacterized protein</fullName>
    </submittedName>
</protein>
<dbReference type="RefSeq" id="WP_012995952.1">
    <property type="nucleotide sequence ID" value="NC_014209.1"/>
</dbReference>
<feature type="region of interest" description="Disordered" evidence="1">
    <location>
        <begin position="44"/>
        <end position="63"/>
    </location>
</feature>
<keyword evidence="3" id="KW-1185">Reference proteome</keyword>
<evidence type="ECO:0000313" key="3">
    <source>
        <dbReference type="Proteomes" id="UP000002064"/>
    </source>
</evidence>
<accession>A0ABN3Z3S9</accession>
<organism evidence="2 3">
    <name type="scientific">Thermoanaerobacter mathranii subsp. mathranii (strain DSM 11426 / CCUG 53645 / CIP 108742 / A3)</name>
    <dbReference type="NCBI Taxonomy" id="583358"/>
    <lineage>
        <taxon>Bacteria</taxon>
        <taxon>Bacillati</taxon>
        <taxon>Bacillota</taxon>
        <taxon>Clostridia</taxon>
        <taxon>Thermoanaerobacterales</taxon>
        <taxon>Thermoanaerobacteraceae</taxon>
        <taxon>Thermoanaerobacter</taxon>
    </lineage>
</organism>
<evidence type="ECO:0000256" key="1">
    <source>
        <dbReference type="SAM" id="MobiDB-lite"/>
    </source>
</evidence>